<dbReference type="CDD" id="cd01998">
    <property type="entry name" value="MnmA_TRMU-like"/>
    <property type="match status" value="1"/>
</dbReference>
<sequence length="412" mass="45252">MAHRAFLNVWIRIHYLSRNQLGYGMSKERVVLAMSGGVDSSVAAVLLQQQGYEVIGLFMRSGEASASACSLPPSGLLPVIERKSHKQGCCSAADAADAQRVADLLDIPFHALNFRDSFDQIKSYFADEYLKGRTPNPCVMCNVWLKFGRLWEFAQQVGASRIATGHYARIIQDEFGQTRLMRGADLSKDQSYVLFGIRPDILSKILFPVGHQTKAEIREIAAQANLRVAGKPDSQEICFIPDNDYRGFLRRYRDVSDTSGNFVDPQGKILGQHSGFEQFTIGQRRGLGIALGEPRFVIKIDAESRNVTLGTAEELGSSSLVAARTNWLSAPTSEVFSCTAQIRSMHRAAAAYAQVDADGTLHLRFCESQSGVAPGQAVVLYDSLERVICGAWIEDSHSPRAEALAMVDSHAC</sequence>
<evidence type="ECO:0000313" key="13">
    <source>
        <dbReference type="Proteomes" id="UP000315349"/>
    </source>
</evidence>
<dbReference type="Gene3D" id="2.40.30.10">
    <property type="entry name" value="Translation factors"/>
    <property type="match status" value="1"/>
</dbReference>
<feature type="site" description="Interaction with tRNA" evidence="9">
    <location>
        <position position="166"/>
    </location>
</feature>
<keyword evidence="6 9" id="KW-0694">RNA-binding</keyword>
<dbReference type="PANTHER" id="PTHR11933:SF5">
    <property type="entry name" value="MITOCHONDRIAL TRNA-SPECIFIC 2-THIOURIDYLASE 1"/>
    <property type="match status" value="1"/>
</dbReference>
<keyword evidence="4 9" id="KW-0547">Nucleotide-binding</keyword>
<dbReference type="Gene3D" id="2.30.30.280">
    <property type="entry name" value="Adenine nucleotide alpha hydrolases-like domains"/>
    <property type="match status" value="1"/>
</dbReference>
<dbReference type="AlphaFoldDB" id="A0A518GJF2"/>
<reference evidence="12 13" key="1">
    <citation type="submission" date="2019-02" db="EMBL/GenBank/DDBJ databases">
        <title>Deep-cultivation of Planctomycetes and their phenomic and genomic characterization uncovers novel biology.</title>
        <authorList>
            <person name="Wiegand S."/>
            <person name="Jogler M."/>
            <person name="Boedeker C."/>
            <person name="Pinto D."/>
            <person name="Vollmers J."/>
            <person name="Rivas-Marin E."/>
            <person name="Kohn T."/>
            <person name="Peeters S.H."/>
            <person name="Heuer A."/>
            <person name="Rast P."/>
            <person name="Oberbeckmann S."/>
            <person name="Bunk B."/>
            <person name="Jeske O."/>
            <person name="Meyerdierks A."/>
            <person name="Storesund J.E."/>
            <person name="Kallscheuer N."/>
            <person name="Luecker S."/>
            <person name="Lage O.M."/>
            <person name="Pohl T."/>
            <person name="Merkel B.J."/>
            <person name="Hornburger P."/>
            <person name="Mueller R.-W."/>
            <person name="Bruemmer F."/>
            <person name="Labrenz M."/>
            <person name="Spormann A.M."/>
            <person name="Op den Camp H."/>
            <person name="Overmann J."/>
            <person name="Amann R."/>
            <person name="Jetten M.S.M."/>
            <person name="Mascher T."/>
            <person name="Medema M.H."/>
            <person name="Devos D.P."/>
            <person name="Kaster A.-K."/>
            <person name="Ovreas L."/>
            <person name="Rohde M."/>
            <person name="Galperin M.Y."/>
            <person name="Jogler C."/>
        </authorList>
    </citation>
    <scope>NUCLEOTIDE SEQUENCE [LARGE SCALE GENOMIC DNA]</scope>
    <source>
        <strain evidence="12 13">Spb1</strain>
    </source>
</reference>
<evidence type="ECO:0000259" key="11">
    <source>
        <dbReference type="Pfam" id="PF20259"/>
    </source>
</evidence>
<dbReference type="InterPro" id="IPR046885">
    <property type="entry name" value="MnmA-like_C"/>
</dbReference>
<comment type="similarity">
    <text evidence="9">Belongs to the MnmA/TRMU family.</text>
</comment>
<dbReference type="Proteomes" id="UP000315349">
    <property type="component" value="Chromosome"/>
</dbReference>
<comment type="subcellular location">
    <subcellularLocation>
        <location evidence="9">Cytoplasm</location>
    </subcellularLocation>
</comment>
<organism evidence="12 13">
    <name type="scientific">Planctopirus ephydatiae</name>
    <dbReference type="NCBI Taxonomy" id="2528019"/>
    <lineage>
        <taxon>Bacteria</taxon>
        <taxon>Pseudomonadati</taxon>
        <taxon>Planctomycetota</taxon>
        <taxon>Planctomycetia</taxon>
        <taxon>Planctomycetales</taxon>
        <taxon>Planctomycetaceae</taxon>
        <taxon>Planctopirus</taxon>
    </lineage>
</organism>
<comment type="function">
    <text evidence="9">Catalyzes the 2-thiolation of uridine at the wobble position (U34) of tRNA, leading to the formation of s(2)U34.</text>
</comment>
<dbReference type="PANTHER" id="PTHR11933">
    <property type="entry name" value="TRNA 5-METHYLAMINOMETHYL-2-THIOURIDYLATE -METHYLTRANSFERASE"/>
    <property type="match status" value="1"/>
</dbReference>
<keyword evidence="13" id="KW-1185">Reference proteome</keyword>
<evidence type="ECO:0000256" key="1">
    <source>
        <dbReference type="ARBA" id="ARBA00022555"/>
    </source>
</evidence>
<dbReference type="KEGG" id="peh:Spb1_05880"/>
<dbReference type="GO" id="GO:0103016">
    <property type="term" value="F:tRNA-uridine 2-sulfurtransferase activity"/>
    <property type="evidence" value="ECO:0007669"/>
    <property type="project" value="UniProtKB-EC"/>
</dbReference>
<dbReference type="FunFam" id="3.40.50.620:FF:000115">
    <property type="entry name" value="tRNA-specific 2-thiouridylase MnmA"/>
    <property type="match status" value="1"/>
</dbReference>
<name>A0A518GJF2_9PLAN</name>
<dbReference type="EC" id="2.8.1.13" evidence="9"/>
<gene>
    <name evidence="9 12" type="primary">mnmA</name>
    <name evidence="12" type="ORF">Spb1_05880</name>
</gene>
<dbReference type="InterPro" id="IPR014729">
    <property type="entry name" value="Rossmann-like_a/b/a_fold"/>
</dbReference>
<dbReference type="Gene3D" id="3.40.50.620">
    <property type="entry name" value="HUPs"/>
    <property type="match status" value="1"/>
</dbReference>
<evidence type="ECO:0000256" key="2">
    <source>
        <dbReference type="ARBA" id="ARBA00022679"/>
    </source>
</evidence>
<evidence type="ECO:0000256" key="7">
    <source>
        <dbReference type="ARBA" id="ARBA00023157"/>
    </source>
</evidence>
<keyword evidence="1 9" id="KW-0820">tRNA-binding</keyword>
<keyword evidence="3 9" id="KW-0819">tRNA processing</keyword>
<dbReference type="NCBIfam" id="NF001138">
    <property type="entry name" value="PRK00143.1"/>
    <property type="match status" value="1"/>
</dbReference>
<evidence type="ECO:0000313" key="12">
    <source>
        <dbReference type="EMBL" id="QDV28723.1"/>
    </source>
</evidence>
<dbReference type="InterPro" id="IPR004506">
    <property type="entry name" value="MnmA-like"/>
</dbReference>
<dbReference type="Pfam" id="PF20258">
    <property type="entry name" value="tRNA_Me_trans_C"/>
    <property type="match status" value="1"/>
</dbReference>
<feature type="binding site" evidence="9">
    <location>
        <position position="165"/>
    </location>
    <ligand>
        <name>ATP</name>
        <dbReference type="ChEBI" id="CHEBI:30616"/>
    </ligand>
</feature>
<feature type="active site" description="Nucleophile" evidence="9">
    <location>
        <position position="141"/>
    </location>
</feature>
<keyword evidence="2 9" id="KW-0808">Transferase</keyword>
<feature type="region of interest" description="Interaction with tRNA" evidence="9">
    <location>
        <begin position="188"/>
        <end position="190"/>
    </location>
</feature>
<keyword evidence="9" id="KW-0963">Cytoplasm</keyword>
<evidence type="ECO:0000256" key="9">
    <source>
        <dbReference type="HAMAP-Rule" id="MF_00144"/>
    </source>
</evidence>
<feature type="site" description="Interaction with tRNA" evidence="9">
    <location>
        <position position="376"/>
    </location>
</feature>
<feature type="binding site" evidence="9">
    <location>
        <position position="59"/>
    </location>
    <ligand>
        <name>ATP</name>
        <dbReference type="ChEBI" id="CHEBI:30616"/>
    </ligand>
</feature>
<dbReference type="GO" id="GO:0005737">
    <property type="term" value="C:cytoplasm"/>
    <property type="evidence" value="ECO:0007669"/>
    <property type="project" value="UniProtKB-SubCell"/>
</dbReference>
<dbReference type="Pfam" id="PF03054">
    <property type="entry name" value="tRNA_Me_trans"/>
    <property type="match status" value="1"/>
</dbReference>
<evidence type="ECO:0000256" key="4">
    <source>
        <dbReference type="ARBA" id="ARBA00022741"/>
    </source>
</evidence>
<protein>
    <recommendedName>
        <fullName evidence="9">tRNA-specific 2-thiouridylase MnmA</fullName>
        <ecNumber evidence="9">2.8.1.13</ecNumber>
    </recommendedName>
</protein>
<proteinExistence type="inferred from homology"/>
<keyword evidence="7 9" id="KW-1015">Disulfide bond</keyword>
<comment type="caution">
    <text evidence="9">Lacks conserved residue(s) required for the propagation of feature annotation.</text>
</comment>
<dbReference type="InterPro" id="IPR046884">
    <property type="entry name" value="MnmA-like_central"/>
</dbReference>
<evidence type="ECO:0000256" key="6">
    <source>
        <dbReference type="ARBA" id="ARBA00022884"/>
    </source>
</evidence>
<dbReference type="Pfam" id="PF20259">
    <property type="entry name" value="tRNA_Me_trans_M"/>
    <property type="match status" value="1"/>
</dbReference>
<dbReference type="GO" id="GO:0000049">
    <property type="term" value="F:tRNA binding"/>
    <property type="evidence" value="ECO:0007669"/>
    <property type="project" value="UniProtKB-KW"/>
</dbReference>
<feature type="binding site" evidence="9">
    <location>
        <begin position="33"/>
        <end position="40"/>
    </location>
    <ligand>
        <name>ATP</name>
        <dbReference type="ChEBI" id="CHEBI:30616"/>
    </ligand>
</feature>
<dbReference type="EMBL" id="CP036299">
    <property type="protein sequence ID" value="QDV28723.1"/>
    <property type="molecule type" value="Genomic_DNA"/>
</dbReference>
<keyword evidence="5 9" id="KW-0067">ATP-binding</keyword>
<feature type="disulfide bond" description="Alternate" evidence="9">
    <location>
        <begin position="141"/>
        <end position="238"/>
    </location>
</feature>
<dbReference type="NCBIfam" id="TIGR00420">
    <property type="entry name" value="trmU"/>
    <property type="match status" value="1"/>
</dbReference>
<evidence type="ECO:0000256" key="5">
    <source>
        <dbReference type="ARBA" id="ARBA00022840"/>
    </source>
</evidence>
<comment type="catalytic activity">
    <reaction evidence="8 9">
        <text>S-sulfanyl-L-cysteinyl-[protein] + uridine(34) in tRNA + AH2 + ATP = 2-thiouridine(34) in tRNA + L-cysteinyl-[protein] + A + AMP + diphosphate + H(+)</text>
        <dbReference type="Rhea" id="RHEA:47032"/>
        <dbReference type="Rhea" id="RHEA-COMP:10131"/>
        <dbReference type="Rhea" id="RHEA-COMP:11726"/>
        <dbReference type="Rhea" id="RHEA-COMP:11727"/>
        <dbReference type="Rhea" id="RHEA-COMP:11728"/>
        <dbReference type="ChEBI" id="CHEBI:13193"/>
        <dbReference type="ChEBI" id="CHEBI:15378"/>
        <dbReference type="ChEBI" id="CHEBI:17499"/>
        <dbReference type="ChEBI" id="CHEBI:29950"/>
        <dbReference type="ChEBI" id="CHEBI:30616"/>
        <dbReference type="ChEBI" id="CHEBI:33019"/>
        <dbReference type="ChEBI" id="CHEBI:61963"/>
        <dbReference type="ChEBI" id="CHEBI:65315"/>
        <dbReference type="ChEBI" id="CHEBI:87170"/>
        <dbReference type="ChEBI" id="CHEBI:456215"/>
        <dbReference type="EC" id="2.8.1.13"/>
    </reaction>
</comment>
<accession>A0A518GJF2</accession>
<feature type="domain" description="tRNA-specific 2-thiouridylase MnmA-like C-terminal" evidence="10">
    <location>
        <begin position="318"/>
        <end position="393"/>
    </location>
</feature>
<dbReference type="HAMAP" id="MF_00144">
    <property type="entry name" value="tRNA_thiouridyl_MnmA"/>
    <property type="match status" value="1"/>
</dbReference>
<evidence type="ECO:0000259" key="10">
    <source>
        <dbReference type="Pfam" id="PF20258"/>
    </source>
</evidence>
<dbReference type="GO" id="GO:0002143">
    <property type="term" value="P:tRNA wobble position uridine thiolation"/>
    <property type="evidence" value="ECO:0007669"/>
    <property type="project" value="TreeGrafter"/>
</dbReference>
<evidence type="ECO:0000256" key="3">
    <source>
        <dbReference type="ARBA" id="ARBA00022694"/>
    </source>
</evidence>
<dbReference type="GO" id="GO:0005524">
    <property type="term" value="F:ATP binding"/>
    <property type="evidence" value="ECO:0007669"/>
    <property type="project" value="UniProtKB-KW"/>
</dbReference>
<evidence type="ECO:0000256" key="8">
    <source>
        <dbReference type="ARBA" id="ARBA00051542"/>
    </source>
</evidence>
<feature type="domain" description="tRNA-specific 2-thiouridylase MnmA-like central" evidence="11">
    <location>
        <begin position="247"/>
        <end position="310"/>
    </location>
</feature>
<feature type="active site" description="Cysteine persulfide intermediate" evidence="9">
    <location>
        <position position="238"/>
    </location>
</feature>
<dbReference type="InterPro" id="IPR023382">
    <property type="entry name" value="MnmA-like_central_sf"/>
</dbReference>
<dbReference type="SUPFAM" id="SSF52402">
    <property type="entry name" value="Adenine nucleotide alpha hydrolases-like"/>
    <property type="match status" value="1"/>
</dbReference>